<keyword evidence="5 8" id="KW-1133">Transmembrane helix</keyword>
<keyword evidence="3 8" id="KW-0812">Transmembrane</keyword>
<evidence type="ECO:0000256" key="7">
    <source>
        <dbReference type="SAM" id="MobiDB-lite"/>
    </source>
</evidence>
<evidence type="ECO:0000256" key="8">
    <source>
        <dbReference type="SAM" id="Phobius"/>
    </source>
</evidence>
<evidence type="ECO:0000256" key="3">
    <source>
        <dbReference type="ARBA" id="ARBA00022692"/>
    </source>
</evidence>
<evidence type="ECO:0000256" key="5">
    <source>
        <dbReference type="ARBA" id="ARBA00022989"/>
    </source>
</evidence>
<feature type="transmembrane region" description="Helical" evidence="8">
    <location>
        <begin position="352"/>
        <end position="370"/>
    </location>
</feature>
<feature type="transmembrane region" description="Helical" evidence="8">
    <location>
        <begin position="179"/>
        <end position="197"/>
    </location>
</feature>
<dbReference type="GO" id="GO:0015179">
    <property type="term" value="F:L-amino acid transmembrane transporter activity"/>
    <property type="evidence" value="ECO:0007669"/>
    <property type="project" value="TreeGrafter"/>
</dbReference>
<organism evidence="10">
    <name type="scientific">Aplanochytrium stocchinoi</name>
    <dbReference type="NCBI Taxonomy" id="215587"/>
    <lineage>
        <taxon>Eukaryota</taxon>
        <taxon>Sar</taxon>
        <taxon>Stramenopiles</taxon>
        <taxon>Bigyra</taxon>
        <taxon>Labyrinthulomycetes</taxon>
        <taxon>Thraustochytrida</taxon>
        <taxon>Thraustochytriidae</taxon>
        <taxon>Aplanochytrium</taxon>
    </lineage>
</organism>
<evidence type="ECO:0000256" key="2">
    <source>
        <dbReference type="ARBA" id="ARBA00022448"/>
    </source>
</evidence>
<comment type="subcellular location">
    <subcellularLocation>
        <location evidence="1">Membrane</location>
        <topology evidence="1">Multi-pass membrane protein</topology>
    </subcellularLocation>
</comment>
<dbReference type="PANTHER" id="PTHR22950:SF692">
    <property type="entry name" value="TRANSMEMBRANE AMINO ACID TRANSPORTER FAMILY PROTEIN"/>
    <property type="match status" value="1"/>
</dbReference>
<name>A0A7S3PLD7_9STRA</name>
<dbReference type="InterPro" id="IPR013057">
    <property type="entry name" value="AA_transpt_TM"/>
</dbReference>
<feature type="transmembrane region" description="Helical" evidence="8">
    <location>
        <begin position="313"/>
        <end position="332"/>
    </location>
</feature>
<protein>
    <recommendedName>
        <fullName evidence="9">Amino acid transporter transmembrane domain-containing protein</fullName>
    </recommendedName>
</protein>
<accession>A0A7S3PLD7</accession>
<feature type="domain" description="Amino acid transporter transmembrane" evidence="9">
    <location>
        <begin position="57"/>
        <end position="425"/>
    </location>
</feature>
<feature type="transmembrane region" description="Helical" evidence="8">
    <location>
        <begin position="376"/>
        <end position="395"/>
    </location>
</feature>
<sequence>MAYGGPLQRIAVETQTLIKRLVQANSRNGMDGASPKTKKPNTLSRNKKQNKDDDSLTTSAAFWHCMTLVLGLGTLTMPYALKGLGWAGLIILAFLAWLSSYTAKLLCVCIDYTGENSGLDKMLILNSYPDIGQVAFGTAGRQLVEVVLYVDLVASSALFLVFIATNLNGLFPWIPLDRFQWIILTTMSLLPTIHMKLSNLSYLSKIGSYVMIALVLGILYAVIAAAPEDLEGNEYDLAKFEMAAIGNIVFAFACHGTLLTIYRRMENPADVDKLFDQVYATGYLLKFLVGATGYFLFAQNVGDQVTLNLPQEWLKIIVTVAVTLKKWLTYALPLEPVAIAAEEKWKDKTITIRTGLVILTALLALCLPYFGLFQSLVGSVCAGFLVLIFPLVFYLKLYGHKLSKFLFWAHAALLVFCVLLMIVATYDSLAQAQELFENAEDDSMDLTH</sequence>
<reference evidence="10" key="1">
    <citation type="submission" date="2021-01" db="EMBL/GenBank/DDBJ databases">
        <authorList>
            <person name="Corre E."/>
            <person name="Pelletier E."/>
            <person name="Niang G."/>
            <person name="Scheremetjew M."/>
            <person name="Finn R."/>
            <person name="Kale V."/>
            <person name="Holt S."/>
            <person name="Cochrane G."/>
            <person name="Meng A."/>
            <person name="Brown T."/>
            <person name="Cohen L."/>
        </authorList>
    </citation>
    <scope>NUCLEOTIDE SEQUENCE</scope>
    <source>
        <strain evidence="10">GSBS06</strain>
    </source>
</reference>
<dbReference type="EMBL" id="HBIN01017429">
    <property type="protein sequence ID" value="CAE0443197.1"/>
    <property type="molecule type" value="Transcribed_RNA"/>
</dbReference>
<evidence type="ECO:0000313" key="10">
    <source>
        <dbReference type="EMBL" id="CAE0443197.1"/>
    </source>
</evidence>
<evidence type="ECO:0000256" key="1">
    <source>
        <dbReference type="ARBA" id="ARBA00004141"/>
    </source>
</evidence>
<gene>
    <name evidence="10" type="ORF">ASTO00021_LOCUS13293</name>
</gene>
<keyword evidence="4" id="KW-0029">Amino-acid transport</keyword>
<keyword evidence="6 8" id="KW-0472">Membrane</keyword>
<feature type="region of interest" description="Disordered" evidence="7">
    <location>
        <begin position="27"/>
        <end position="53"/>
    </location>
</feature>
<evidence type="ECO:0000256" key="4">
    <source>
        <dbReference type="ARBA" id="ARBA00022970"/>
    </source>
</evidence>
<feature type="transmembrane region" description="Helical" evidence="8">
    <location>
        <begin position="242"/>
        <end position="262"/>
    </location>
</feature>
<feature type="transmembrane region" description="Helical" evidence="8">
    <location>
        <begin position="55"/>
        <end position="73"/>
    </location>
</feature>
<feature type="transmembrane region" description="Helical" evidence="8">
    <location>
        <begin position="79"/>
        <end position="98"/>
    </location>
</feature>
<feature type="transmembrane region" description="Helical" evidence="8">
    <location>
        <begin position="407"/>
        <end position="426"/>
    </location>
</feature>
<evidence type="ECO:0000259" key="9">
    <source>
        <dbReference type="Pfam" id="PF01490"/>
    </source>
</evidence>
<evidence type="ECO:0000256" key="6">
    <source>
        <dbReference type="ARBA" id="ARBA00023136"/>
    </source>
</evidence>
<dbReference type="Pfam" id="PF01490">
    <property type="entry name" value="Aa_trans"/>
    <property type="match status" value="1"/>
</dbReference>
<dbReference type="GO" id="GO:0005774">
    <property type="term" value="C:vacuolar membrane"/>
    <property type="evidence" value="ECO:0007669"/>
    <property type="project" value="TreeGrafter"/>
</dbReference>
<keyword evidence="2" id="KW-0813">Transport</keyword>
<proteinExistence type="predicted"/>
<dbReference type="AlphaFoldDB" id="A0A7S3PLD7"/>
<dbReference type="PANTHER" id="PTHR22950">
    <property type="entry name" value="AMINO ACID TRANSPORTER"/>
    <property type="match status" value="1"/>
</dbReference>
<feature type="transmembrane region" description="Helical" evidence="8">
    <location>
        <begin position="146"/>
        <end position="167"/>
    </location>
</feature>
<feature type="transmembrane region" description="Helical" evidence="8">
    <location>
        <begin position="209"/>
        <end position="227"/>
    </location>
</feature>
<feature type="transmembrane region" description="Helical" evidence="8">
    <location>
        <begin position="283"/>
        <end position="301"/>
    </location>
</feature>